<gene>
    <name evidence="4" type="ORF">J2D73_19025</name>
</gene>
<dbReference type="EMBL" id="JAFVMF010000034">
    <property type="protein sequence ID" value="MBO1361878.1"/>
    <property type="molecule type" value="Genomic_DNA"/>
</dbReference>
<dbReference type="InterPro" id="IPR051199">
    <property type="entry name" value="LPS_LOS_Heptosyltrfase"/>
</dbReference>
<evidence type="ECO:0000313" key="5">
    <source>
        <dbReference type="Proteomes" id="UP000664771"/>
    </source>
</evidence>
<dbReference type="RefSeq" id="WP_207883902.1">
    <property type="nucleotide sequence ID" value="NZ_JAFVMF010000034.1"/>
</dbReference>
<dbReference type="NCBIfam" id="TIGR04414">
    <property type="entry name" value="hepto_Aah_TibC"/>
    <property type="match status" value="1"/>
</dbReference>
<evidence type="ECO:0000313" key="4">
    <source>
        <dbReference type="EMBL" id="MBO1361878.1"/>
    </source>
</evidence>
<proteinExistence type="predicted"/>
<dbReference type="InterPro" id="IPR030929">
    <property type="entry name" value="Aah/TibC-like"/>
</dbReference>
<protein>
    <submittedName>
        <fullName evidence="4">Autotransporter strand-loop-strand O-heptosyltransferase</fullName>
    </submittedName>
</protein>
<name>A0ABS3M159_9PROT</name>
<keyword evidence="1" id="KW-0328">Glycosyltransferase</keyword>
<organism evidence="4 5">
    <name type="scientific">Acetobacter sacchari</name>
    <dbReference type="NCBI Taxonomy" id="2661687"/>
    <lineage>
        <taxon>Bacteria</taxon>
        <taxon>Pseudomonadati</taxon>
        <taxon>Pseudomonadota</taxon>
        <taxon>Alphaproteobacteria</taxon>
        <taxon>Acetobacterales</taxon>
        <taxon>Acetobacteraceae</taxon>
        <taxon>Acetobacter</taxon>
    </lineage>
</organism>
<dbReference type="InterPro" id="IPR002201">
    <property type="entry name" value="Glyco_trans_9"/>
</dbReference>
<dbReference type="Gene3D" id="3.40.50.2000">
    <property type="entry name" value="Glycogen Phosphorylase B"/>
    <property type="match status" value="1"/>
</dbReference>
<dbReference type="Pfam" id="PF21129">
    <property type="entry name" value="TibC_1st"/>
    <property type="match status" value="1"/>
</dbReference>
<keyword evidence="5" id="KW-1185">Reference proteome</keyword>
<dbReference type="Pfam" id="PF01075">
    <property type="entry name" value="Glyco_transf_9"/>
    <property type="match status" value="1"/>
</dbReference>
<sequence>MKSETLPPDVIAQKIERHGSFLTNKGPEGLHFDFNDGCRVSLPPGDWHVTLRDMDTKSVLFSSPVAQGVVQSSKRYYLKFEIEVKKDGRLIFSHEMNLEGRPVLIKMRQGGIGDHLAWMGHVAEFQRRHKCVLTCVIRPDLLELLQAEYPDVRLVSSDEEAGGGYYASYNVLIFYNDSERNHTPIDYRAVGLEKNAALILGLAPISRRPTVKIQEGGRPVAEPYVCLATQATSQAKYWNNPVAWRAVIQFLKKSGYRVFCIDRERVNGRGTIWNYLPHGVEDLTGPAPLSERARWLKHADFFVGLSSGLSWLAWASETPVVMISGFTASYNEFETPYRVLNWNVCNGCSNDIRCQLDVSDFFWCPRLGNTDRRFECTRGISPDQVIETIKTIPGFRKTAS</sequence>
<comment type="caution">
    <text evidence="4">The sequence shown here is derived from an EMBL/GenBank/DDBJ whole genome shotgun (WGS) entry which is preliminary data.</text>
</comment>
<dbReference type="PANTHER" id="PTHR30160">
    <property type="entry name" value="TETRAACYLDISACCHARIDE 4'-KINASE-RELATED"/>
    <property type="match status" value="1"/>
</dbReference>
<evidence type="ECO:0000256" key="1">
    <source>
        <dbReference type="ARBA" id="ARBA00022676"/>
    </source>
</evidence>
<dbReference type="CDD" id="cd03789">
    <property type="entry name" value="GT9_LPS_heptosyltransferase"/>
    <property type="match status" value="1"/>
</dbReference>
<accession>A0ABS3M159</accession>
<dbReference type="InterPro" id="IPR049327">
    <property type="entry name" value="TibC/BAHTCr-like_N"/>
</dbReference>
<dbReference type="Proteomes" id="UP000664771">
    <property type="component" value="Unassembled WGS sequence"/>
</dbReference>
<evidence type="ECO:0000259" key="3">
    <source>
        <dbReference type="Pfam" id="PF21129"/>
    </source>
</evidence>
<dbReference type="SUPFAM" id="SSF53756">
    <property type="entry name" value="UDP-Glycosyltransferase/glycogen phosphorylase"/>
    <property type="match status" value="1"/>
</dbReference>
<feature type="domain" description="Autotransproter heptosyltransferase TibC/BAHTCr-like N-terminal" evidence="3">
    <location>
        <begin position="26"/>
        <end position="88"/>
    </location>
</feature>
<evidence type="ECO:0000256" key="2">
    <source>
        <dbReference type="ARBA" id="ARBA00022679"/>
    </source>
</evidence>
<dbReference type="PANTHER" id="PTHR30160:SF19">
    <property type="entry name" value="LIPOPOLYSACCHARIDE HEPTOSYLTRANSFERASE 1"/>
    <property type="match status" value="1"/>
</dbReference>
<keyword evidence="2" id="KW-0808">Transferase</keyword>
<reference evidence="4 5" key="1">
    <citation type="submission" date="2021-03" db="EMBL/GenBank/DDBJ databases">
        <title>The complete genome sequence of Acetobacter sacchari TBRC 11175.</title>
        <authorList>
            <person name="Charoenyingcharoen P."/>
            <person name="Yukphan P."/>
        </authorList>
    </citation>
    <scope>NUCLEOTIDE SEQUENCE [LARGE SCALE GENOMIC DNA]</scope>
    <source>
        <strain evidence="4 5">TBRC 11175</strain>
    </source>
</reference>